<dbReference type="Proteomes" id="UP000464624">
    <property type="component" value="Chromosome"/>
</dbReference>
<name>A0AAD1GW38_MYCXE</name>
<protein>
    <recommendedName>
        <fullName evidence="3">Fatty acyl-AMP ligase FadD28 and polyketide synthase</fullName>
    </recommendedName>
</protein>
<dbReference type="InterPro" id="IPR023213">
    <property type="entry name" value="CAT-like_dom_sf"/>
</dbReference>
<reference evidence="1 2" key="1">
    <citation type="submission" date="2019-12" db="EMBL/GenBank/DDBJ databases">
        <title>Complete genome sequence of Mycolicibacterium xenopi str. JCM15661T.</title>
        <authorList>
            <person name="Yoshida M."/>
            <person name="Fukano H."/>
            <person name="Asakura T."/>
            <person name="Hoshino Y."/>
        </authorList>
    </citation>
    <scope>NUCLEOTIDE SEQUENCE [LARGE SCALE GENOMIC DNA]</scope>
    <source>
        <strain evidence="1 2">JCM 15661T</strain>
    </source>
</reference>
<evidence type="ECO:0000313" key="1">
    <source>
        <dbReference type="EMBL" id="BBU20352.1"/>
    </source>
</evidence>
<dbReference type="SUPFAM" id="SSF52777">
    <property type="entry name" value="CoA-dependent acyltransferases"/>
    <property type="match status" value="1"/>
</dbReference>
<dbReference type="RefSeq" id="WP_003921988.1">
    <property type="nucleotide sequence ID" value="NZ_AP022314.1"/>
</dbReference>
<sequence>MDNVLDPLDQAMFEFGRAMGVNVVVQAVWLYNRAIDIDGLRQFHDRLQRGRLSRRIECSPLRFGRHRWVSSNGSSDLEIVALPRPRGEFDAWLNEQANTPLDPEQGPVWHLAVLPFTDGGTGISLVIPHCVTDGLGLFEGLADAALGRDDPIDWPASGSRRRWQAVREDARQTARDARAIRHGIASAVRLVRRSRGGAQPATPLPALPPVGADEPIAVPLATMFVDTDEWEDRAHALGGSSTALLAGLTAHLAQQRGRVTADGLVALRIPFNERTAGDTRGNAVSNVDIMVDPAPVTTDLRGIRAAIKQALIDHRELPDEERAMLSVVPLLPKRLLKLAGNPTGVVATSLGVVPPAATRPDGTDADYLAMKMHYPGVTTAMMHRFGGLQIVGSGTANGHVFVTVLGYQPGQHNSNDGLRHDLSSALKGFSLTGTFL</sequence>
<dbReference type="EMBL" id="AP022314">
    <property type="protein sequence ID" value="BBU20352.1"/>
    <property type="molecule type" value="Genomic_DNA"/>
</dbReference>
<evidence type="ECO:0008006" key="3">
    <source>
        <dbReference type="Google" id="ProtNLM"/>
    </source>
</evidence>
<dbReference type="AlphaFoldDB" id="A0AAD1GW38"/>
<evidence type="ECO:0000313" key="2">
    <source>
        <dbReference type="Proteomes" id="UP000464624"/>
    </source>
</evidence>
<dbReference type="KEGG" id="mxe:MYXE_01410"/>
<accession>A0AAD1GW38</accession>
<proteinExistence type="predicted"/>
<organism evidence="1 2">
    <name type="scientific">Mycobacterium xenopi</name>
    <dbReference type="NCBI Taxonomy" id="1789"/>
    <lineage>
        <taxon>Bacteria</taxon>
        <taxon>Bacillati</taxon>
        <taxon>Actinomycetota</taxon>
        <taxon>Actinomycetes</taxon>
        <taxon>Mycobacteriales</taxon>
        <taxon>Mycobacteriaceae</taxon>
        <taxon>Mycobacterium</taxon>
    </lineage>
</organism>
<gene>
    <name evidence="1" type="ORF">MYXE_01410</name>
</gene>
<dbReference type="Gene3D" id="3.30.559.10">
    <property type="entry name" value="Chloramphenicol acetyltransferase-like domain"/>
    <property type="match status" value="1"/>
</dbReference>